<dbReference type="eggNOG" id="ENOG502Z7YN">
    <property type="taxonomic scope" value="Bacteria"/>
</dbReference>
<dbReference type="STRING" id="1123237.Salmuc_00255"/>
<dbReference type="EMBL" id="APVH01000028">
    <property type="protein sequence ID" value="EPX81941.1"/>
    <property type="molecule type" value="Genomic_DNA"/>
</dbReference>
<dbReference type="Proteomes" id="UP000015347">
    <property type="component" value="Unassembled WGS sequence"/>
</dbReference>
<dbReference type="CDD" id="cd08054">
    <property type="entry name" value="gp6"/>
    <property type="match status" value="1"/>
</dbReference>
<organism evidence="1 2">
    <name type="scientific">Salipiger mucosus DSM 16094</name>
    <dbReference type="NCBI Taxonomy" id="1123237"/>
    <lineage>
        <taxon>Bacteria</taxon>
        <taxon>Pseudomonadati</taxon>
        <taxon>Pseudomonadota</taxon>
        <taxon>Alphaproteobacteria</taxon>
        <taxon>Rhodobacterales</taxon>
        <taxon>Roseobacteraceae</taxon>
        <taxon>Salipiger</taxon>
    </lineage>
</organism>
<dbReference type="InterPro" id="IPR006450">
    <property type="entry name" value="Phage_HK97_gp6-like"/>
</dbReference>
<gene>
    <name evidence="1" type="ORF">Salmuc_00255</name>
</gene>
<dbReference type="HOGENOM" id="CLU_085951_0_0_5"/>
<proteinExistence type="predicted"/>
<sequence>MMLIEDTQVPVAALPLDRLKGHLRLGSGFAEDDLQDVLLESFLRAALAAIEARTGKALISRGFLWTVTAWRDACGVTLPIAPVSAVTGLDLIDRFGAAETVAEARYRLKADAQAPRLVPTGSALPAIPRDGTAEVRFTAGFGADFEALPADLAQAVLLLAAHYYEYRDETALSQGCMPFGVTSLIARYRPVRLGFGA</sequence>
<dbReference type="RefSeq" id="WP_020040180.1">
    <property type="nucleotide sequence ID" value="NZ_KE557276.1"/>
</dbReference>
<reference evidence="2" key="1">
    <citation type="journal article" date="2014" name="Stand. Genomic Sci.">
        <title>Genome sequence of the exopolysaccharide-producing Salipiger mucosus type strain (DSM 16094(T)), a moderately halophilic member of the Roseobacter clade.</title>
        <authorList>
            <person name="Riedel T."/>
            <person name="Spring S."/>
            <person name="Fiebig A."/>
            <person name="Petersen J."/>
            <person name="Kyrpides N.C."/>
            <person name="Goker M."/>
            <person name="Klenk H.P."/>
        </authorList>
    </citation>
    <scope>NUCLEOTIDE SEQUENCE [LARGE SCALE GENOMIC DNA]</scope>
    <source>
        <strain evidence="2">DSM 16094</strain>
    </source>
</reference>
<protein>
    <submittedName>
        <fullName evidence="1">Gene Transfer Agent protein</fullName>
    </submittedName>
</protein>
<dbReference type="Gene3D" id="1.10.3230.30">
    <property type="entry name" value="Phage gp6-like head-tail connector protein"/>
    <property type="match status" value="1"/>
</dbReference>
<accession>S9QKF8</accession>
<dbReference type="AlphaFoldDB" id="S9QKF8"/>
<keyword evidence="2" id="KW-1185">Reference proteome</keyword>
<dbReference type="InterPro" id="IPR011738">
    <property type="entry name" value="Phage_CHP"/>
</dbReference>
<evidence type="ECO:0000313" key="1">
    <source>
        <dbReference type="EMBL" id="EPX81941.1"/>
    </source>
</evidence>
<evidence type="ECO:0000313" key="2">
    <source>
        <dbReference type="Proteomes" id="UP000015347"/>
    </source>
</evidence>
<dbReference type="NCBIfam" id="TIGR02215">
    <property type="entry name" value="phage_chp_gp8"/>
    <property type="match status" value="1"/>
</dbReference>
<comment type="caution">
    <text evidence="1">The sequence shown here is derived from an EMBL/GenBank/DDBJ whole genome shotgun (WGS) entry which is preliminary data.</text>
</comment>
<dbReference type="OrthoDB" id="8478788at2"/>
<name>S9QKF8_9RHOB</name>
<dbReference type="NCBIfam" id="TIGR01560">
    <property type="entry name" value="put_DNA_pack"/>
    <property type="match status" value="1"/>
</dbReference>